<name>A0AAD7Q9R4_QUISA</name>
<dbReference type="SUPFAM" id="SSF63748">
    <property type="entry name" value="Tudor/PWWP/MBT"/>
    <property type="match status" value="1"/>
</dbReference>
<sequence length="1025" mass="113237">MPGEIDLNVDIVLYDQENEVHGVNPSEPMVSVGVNDDQTLNEPFNGKARDVDGDNESVKSLYGLATGGLNKSMGSGIVVDRMGNDCANRENEFMDKGNYVEPDFGFLDSGYNLNFKTDDFEDGKKRIEGSKGGPIVIRDVENAQGLILELNDDVQNVGSLSANSLCFERNMQENEDARESTENNSIRMELNMESEVRDELTARKWDQNGKMFLVDEISNQVAGDTVNLSKAMEYKNKIGTADVLSSTHGDVEPCAFAIAEDQNTSNHVPEVEISNTEKNGTMEVDAQAEVRKNQITDIDIPEAGTVKVANIDGISHHEGPKVRNHVREVDTSDGEKYVTMKADAQAEVGKNQVKGSHIQEAGTVKDIGNASNVFNIVVDLKPYISMNGVDMGRKSVTSELEFCVSDLVWGKVRGHPWWPGQIFEPSAASGKAKKYFKNDSYLIAYFGDQSFAWNNATKIKPFQVHFSQMEKQSNFEDFQHAVDCALDEVSRRVEFGLACSCMPGEVYAKLKTQIVTNAGIREESSRRDGGDRFLSSGSFEPMKLVNYLKSLSISPYDVTDRLEFVIAQTQLMAFYRSKGHSQLPEVQMLGGLFENGVEILFTKEKHNGEVIDDVSPDFRDGDQVHYGKGRKRKPISGISSQPSKKEKSLSDLLSGSDLCIPNGEHTSKGETGSKLMPHFSGRKRKAIDVVSDDSSLRHNEGHLSTGTTMSLQMKQTLNIGDRITRAASQLNDSSPLLNYSNRVSQKAASKDTHKKKSSCKSQSKKLIQLEPSSPDEILLKLCLAARDPMGEYSFSNAMIHLLSGFRNSISLEVSSLREQELYVEQTFGGENGEKPTKEVVASEAEFLKDSYWTDRIIQSIPEGKPFMDNQNGIGEYLHGIPGSPSFSPQVVAELGTELDPVQQLDDGNLELQALKPVIHSEESCMEDVYPTALILKFTSLDSIPSETNLNKIFGRFGPLIESKTEILKKSSRARVFFKRRFDAETAFSSAGKYSIFGPSLVSYSLKYMPSTAKSGRKSGTTQEGS</sequence>
<feature type="compositionally biased region" description="Basic and acidic residues" evidence="1">
    <location>
        <begin position="616"/>
        <end position="625"/>
    </location>
</feature>
<evidence type="ECO:0000259" key="2">
    <source>
        <dbReference type="PROSITE" id="PS50812"/>
    </source>
</evidence>
<accession>A0AAD7Q9R4</accession>
<keyword evidence="3" id="KW-0418">Kinase</keyword>
<evidence type="ECO:0000256" key="1">
    <source>
        <dbReference type="SAM" id="MobiDB-lite"/>
    </source>
</evidence>
<dbReference type="Pfam" id="PF00855">
    <property type="entry name" value="PWWP"/>
    <property type="match status" value="1"/>
</dbReference>
<reference evidence="3" key="1">
    <citation type="journal article" date="2023" name="Science">
        <title>Elucidation of the pathway for biosynthesis of saponin adjuvants from the soapbark tree.</title>
        <authorList>
            <person name="Reed J."/>
            <person name="Orme A."/>
            <person name="El-Demerdash A."/>
            <person name="Owen C."/>
            <person name="Martin L.B.B."/>
            <person name="Misra R.C."/>
            <person name="Kikuchi S."/>
            <person name="Rejzek M."/>
            <person name="Martin A.C."/>
            <person name="Harkess A."/>
            <person name="Leebens-Mack J."/>
            <person name="Louveau T."/>
            <person name="Stephenson M.J."/>
            <person name="Osbourn A."/>
        </authorList>
    </citation>
    <scope>NUCLEOTIDE SEQUENCE</scope>
    <source>
        <strain evidence="3">S10</strain>
    </source>
</reference>
<gene>
    <name evidence="3" type="ORF">O6P43_006707</name>
</gene>
<dbReference type="InterPro" id="IPR000313">
    <property type="entry name" value="PWWP_dom"/>
</dbReference>
<dbReference type="PANTHER" id="PTHR42851">
    <property type="entry name" value="ALDOLASE-RELATED"/>
    <property type="match status" value="1"/>
</dbReference>
<keyword evidence="3" id="KW-0808">Transferase</keyword>
<comment type="caution">
    <text evidence="3">The sequence shown here is derived from an EMBL/GenBank/DDBJ whole genome shotgun (WGS) entry which is preliminary data.</text>
</comment>
<dbReference type="SMART" id="SM00293">
    <property type="entry name" value="PWWP"/>
    <property type="match status" value="1"/>
</dbReference>
<dbReference type="Proteomes" id="UP001163823">
    <property type="component" value="Chromosome 3"/>
</dbReference>
<feature type="region of interest" description="Disordered" evidence="1">
    <location>
        <begin position="745"/>
        <end position="764"/>
    </location>
</feature>
<evidence type="ECO:0000313" key="3">
    <source>
        <dbReference type="EMBL" id="KAJ7977011.1"/>
    </source>
</evidence>
<dbReference type="EMBL" id="JARAOO010000003">
    <property type="protein sequence ID" value="KAJ7977011.1"/>
    <property type="molecule type" value="Genomic_DNA"/>
</dbReference>
<dbReference type="InterPro" id="IPR053063">
    <property type="entry name" value="PWWP_domain_containing_PDP"/>
</dbReference>
<dbReference type="Gene3D" id="2.30.30.140">
    <property type="match status" value="1"/>
</dbReference>
<dbReference type="PROSITE" id="PS50812">
    <property type="entry name" value="PWWP"/>
    <property type="match status" value="1"/>
</dbReference>
<organism evidence="3 4">
    <name type="scientific">Quillaja saponaria</name>
    <name type="common">Soap bark tree</name>
    <dbReference type="NCBI Taxonomy" id="32244"/>
    <lineage>
        <taxon>Eukaryota</taxon>
        <taxon>Viridiplantae</taxon>
        <taxon>Streptophyta</taxon>
        <taxon>Embryophyta</taxon>
        <taxon>Tracheophyta</taxon>
        <taxon>Spermatophyta</taxon>
        <taxon>Magnoliopsida</taxon>
        <taxon>eudicotyledons</taxon>
        <taxon>Gunneridae</taxon>
        <taxon>Pentapetalae</taxon>
        <taxon>rosids</taxon>
        <taxon>fabids</taxon>
        <taxon>Fabales</taxon>
        <taxon>Quillajaceae</taxon>
        <taxon>Quillaja</taxon>
    </lineage>
</organism>
<dbReference type="KEGG" id="qsa:O6P43_006707"/>
<dbReference type="CDD" id="cd05162">
    <property type="entry name" value="PWWP"/>
    <property type="match status" value="1"/>
</dbReference>
<feature type="region of interest" description="Disordered" evidence="1">
    <location>
        <begin position="612"/>
        <end position="677"/>
    </location>
</feature>
<dbReference type="PANTHER" id="PTHR42851:SF19">
    <property type="entry name" value="PWWP DOMAIN-CONTAINING PROTEIN 2-RELATED"/>
    <property type="match status" value="1"/>
</dbReference>
<dbReference type="GO" id="GO:0016301">
    <property type="term" value="F:kinase activity"/>
    <property type="evidence" value="ECO:0007669"/>
    <property type="project" value="UniProtKB-KW"/>
</dbReference>
<proteinExistence type="predicted"/>
<protein>
    <submittedName>
        <fullName evidence="3">Serine/threonine-protein kinase ATM</fullName>
    </submittedName>
</protein>
<keyword evidence="4" id="KW-1185">Reference proteome</keyword>
<dbReference type="AlphaFoldDB" id="A0AAD7Q9R4"/>
<evidence type="ECO:0000313" key="4">
    <source>
        <dbReference type="Proteomes" id="UP001163823"/>
    </source>
</evidence>
<feature type="domain" description="PWWP" evidence="2">
    <location>
        <begin position="404"/>
        <end position="465"/>
    </location>
</feature>